<evidence type="ECO:0000256" key="2">
    <source>
        <dbReference type="ARBA" id="ARBA00023239"/>
    </source>
</evidence>
<name>A0ABM7PG65_9BACT</name>
<dbReference type="EMBL" id="AP024488">
    <property type="protein sequence ID" value="BCS96570.1"/>
    <property type="molecule type" value="Genomic_DNA"/>
</dbReference>
<dbReference type="Pfam" id="PF00596">
    <property type="entry name" value="Aldolase_II"/>
    <property type="match status" value="1"/>
</dbReference>
<feature type="domain" description="Class II aldolase/adducin N-terminal" evidence="3">
    <location>
        <begin position="8"/>
        <end position="185"/>
    </location>
</feature>
<dbReference type="PANTHER" id="PTHR22789:SF0">
    <property type="entry name" value="3-OXO-TETRONATE 4-PHOSPHATE DECARBOXYLASE-RELATED"/>
    <property type="match status" value="1"/>
</dbReference>
<dbReference type="InterPro" id="IPR001303">
    <property type="entry name" value="Aldolase_II/adducin_N"/>
</dbReference>
<dbReference type="InterPro" id="IPR050197">
    <property type="entry name" value="Aldolase_class_II_sugar_metab"/>
</dbReference>
<accession>A0ABM7PG65</accession>
<dbReference type="SMART" id="SM01007">
    <property type="entry name" value="Aldolase_II"/>
    <property type="match status" value="1"/>
</dbReference>
<evidence type="ECO:0000259" key="3">
    <source>
        <dbReference type="SMART" id="SM01007"/>
    </source>
</evidence>
<organism evidence="4 5">
    <name type="scientific">Desulfoluna limicola</name>
    <dbReference type="NCBI Taxonomy" id="2810562"/>
    <lineage>
        <taxon>Bacteria</taxon>
        <taxon>Pseudomonadati</taxon>
        <taxon>Thermodesulfobacteriota</taxon>
        <taxon>Desulfobacteria</taxon>
        <taxon>Desulfobacterales</taxon>
        <taxon>Desulfolunaceae</taxon>
        <taxon>Desulfoluna</taxon>
    </lineage>
</organism>
<dbReference type="RefSeq" id="WP_236892874.1">
    <property type="nucleotide sequence ID" value="NZ_AP024488.1"/>
</dbReference>
<keyword evidence="1" id="KW-0479">Metal-binding</keyword>
<reference evidence="4 5" key="1">
    <citation type="submission" date="2021-02" db="EMBL/GenBank/DDBJ databases">
        <title>Complete genome of Desulfoluna sp. strain ASN36.</title>
        <authorList>
            <person name="Takahashi A."/>
            <person name="Kojima H."/>
            <person name="Fukui M."/>
        </authorList>
    </citation>
    <scope>NUCLEOTIDE SEQUENCE [LARGE SCALE GENOMIC DNA]</scope>
    <source>
        <strain evidence="4 5">ASN36</strain>
    </source>
</reference>
<gene>
    <name evidence="4" type="ORF">DSLASN_22020</name>
</gene>
<protein>
    <recommendedName>
        <fullName evidence="3">Class II aldolase/adducin N-terminal domain-containing protein</fullName>
    </recommendedName>
</protein>
<evidence type="ECO:0000313" key="5">
    <source>
        <dbReference type="Proteomes" id="UP001320148"/>
    </source>
</evidence>
<dbReference type="Proteomes" id="UP001320148">
    <property type="component" value="Chromosome"/>
</dbReference>
<dbReference type="SUPFAM" id="SSF53639">
    <property type="entry name" value="AraD/HMP-PK domain-like"/>
    <property type="match status" value="1"/>
</dbReference>
<sequence>MELKEVRDIVYQAGLNLVKEGLVARTWGNISVRLDEGRFVITPSGRTYETLKPEEIVVVNIEDLSHEGDIKPSSEKGMHAEVYKNRPEIQAVVHTHQLHASTVAAARKEVTGLSEAHARCLGETVQCAAYALPGTKKLKLAAGSALDGNRKAALLANHGAVCIGESMEEAFLVAKTLEEACEAFIADSFSKRYGKSDLSLSGMHDHYLKTLA</sequence>
<dbReference type="InterPro" id="IPR036409">
    <property type="entry name" value="Aldolase_II/adducin_N_sf"/>
</dbReference>
<keyword evidence="5" id="KW-1185">Reference proteome</keyword>
<evidence type="ECO:0000313" key="4">
    <source>
        <dbReference type="EMBL" id="BCS96570.1"/>
    </source>
</evidence>
<evidence type="ECO:0000256" key="1">
    <source>
        <dbReference type="ARBA" id="ARBA00022723"/>
    </source>
</evidence>
<dbReference type="PANTHER" id="PTHR22789">
    <property type="entry name" value="FUCULOSE PHOSPHATE ALDOLASE"/>
    <property type="match status" value="1"/>
</dbReference>
<dbReference type="Gene3D" id="3.40.225.10">
    <property type="entry name" value="Class II aldolase/adducin N-terminal domain"/>
    <property type="match status" value="1"/>
</dbReference>
<keyword evidence="2" id="KW-0456">Lyase</keyword>
<proteinExistence type="predicted"/>